<dbReference type="GO" id="GO:0044550">
    <property type="term" value="P:secondary metabolite biosynthetic process"/>
    <property type="evidence" value="ECO:0007669"/>
    <property type="project" value="TreeGrafter"/>
</dbReference>
<feature type="domain" description="Beta-ketoacyl-[acyl-carrier-protein] synthase III C-terminal" evidence="4">
    <location>
        <begin position="228"/>
        <end position="317"/>
    </location>
</feature>
<dbReference type="AlphaFoldDB" id="A0A4R4T4C6"/>
<dbReference type="InterPro" id="IPR013747">
    <property type="entry name" value="ACP_syn_III_C"/>
</dbReference>
<reference evidence="6 7" key="1">
    <citation type="submission" date="2019-03" db="EMBL/GenBank/DDBJ databases">
        <title>Draft genome sequences of novel Actinobacteria.</title>
        <authorList>
            <person name="Sahin N."/>
            <person name="Ay H."/>
            <person name="Saygin H."/>
        </authorList>
    </citation>
    <scope>NUCLEOTIDE SEQUENCE [LARGE SCALE GENOMIC DNA]</scope>
    <source>
        <strain evidence="6 7">DSM 41900</strain>
    </source>
</reference>
<keyword evidence="7" id="KW-1185">Reference proteome</keyword>
<dbReference type="GO" id="GO:0006633">
    <property type="term" value="P:fatty acid biosynthetic process"/>
    <property type="evidence" value="ECO:0007669"/>
    <property type="project" value="InterPro"/>
</dbReference>
<dbReference type="CDD" id="cd00830">
    <property type="entry name" value="KAS_III"/>
    <property type="match status" value="1"/>
</dbReference>
<evidence type="ECO:0000259" key="4">
    <source>
        <dbReference type="Pfam" id="PF08541"/>
    </source>
</evidence>
<dbReference type="Pfam" id="PF08541">
    <property type="entry name" value="ACP_syn_III_C"/>
    <property type="match status" value="1"/>
</dbReference>
<evidence type="ECO:0000256" key="3">
    <source>
        <dbReference type="ARBA" id="ARBA00023315"/>
    </source>
</evidence>
<sequence length="318" mass="32663">MTTIALSPAASGARIVSLGHCLPATVLTSEEVAARLTVDAEWIVSRTGIRERRIADKGETVVDLATAAGRHALERLPSGTVDTVLVATSTPDSTMPSVAARVAGRLGLPEPAAFDVNAACAGFCYGLATADALIRAGSSRGALVIGADKASAFLDWADRDTAVLFADGAGAAVLQPAERPGIGPVLWGSAGERSELITIDADDGVLRQNGPAVYRWASGLGPMARRICDRAGISPDRLAAFIPHQANLRIINALATHLKLGDDTVVATDVVDTGNTMAATIPLALSRMSESGRLGADAEVLLFGFGAGLSYAGQVITL</sequence>
<evidence type="ECO:0000259" key="5">
    <source>
        <dbReference type="Pfam" id="PF08545"/>
    </source>
</evidence>
<proteinExistence type="predicted"/>
<dbReference type="GO" id="GO:0004315">
    <property type="term" value="F:3-oxoacyl-[acyl-carrier-protein] synthase activity"/>
    <property type="evidence" value="ECO:0007669"/>
    <property type="project" value="InterPro"/>
</dbReference>
<dbReference type="RefSeq" id="WP_132820494.1">
    <property type="nucleotide sequence ID" value="NZ_SMKI01000326.1"/>
</dbReference>
<name>A0A4R4T4C6_9ACTN</name>
<comment type="caution">
    <text evidence="6">The sequence shown here is derived from an EMBL/GenBank/DDBJ whole genome shotgun (WGS) entry which is preliminary data.</text>
</comment>
<evidence type="ECO:0000256" key="2">
    <source>
        <dbReference type="ARBA" id="ARBA00022679"/>
    </source>
</evidence>
<keyword evidence="2" id="KW-0808">Transferase</keyword>
<dbReference type="InterPro" id="IPR016039">
    <property type="entry name" value="Thiolase-like"/>
</dbReference>
<dbReference type="SUPFAM" id="SSF53901">
    <property type="entry name" value="Thiolase-like"/>
    <property type="match status" value="1"/>
</dbReference>
<feature type="domain" description="Beta-ketoacyl-[acyl-carrier-protein] synthase III N-terminal" evidence="5">
    <location>
        <begin position="114"/>
        <end position="191"/>
    </location>
</feature>
<accession>A0A4R4T4C6</accession>
<dbReference type="Pfam" id="PF08545">
    <property type="entry name" value="ACP_syn_III"/>
    <property type="match status" value="1"/>
</dbReference>
<evidence type="ECO:0000313" key="6">
    <source>
        <dbReference type="EMBL" id="TDC69832.1"/>
    </source>
</evidence>
<organism evidence="6 7">
    <name type="scientific">Streptomyces hainanensis</name>
    <dbReference type="NCBI Taxonomy" id="402648"/>
    <lineage>
        <taxon>Bacteria</taxon>
        <taxon>Bacillati</taxon>
        <taxon>Actinomycetota</taxon>
        <taxon>Actinomycetes</taxon>
        <taxon>Kitasatosporales</taxon>
        <taxon>Streptomycetaceae</taxon>
        <taxon>Streptomyces</taxon>
    </lineage>
</organism>
<dbReference type="OrthoDB" id="9815506at2"/>
<dbReference type="PANTHER" id="PTHR34069:SF2">
    <property type="entry name" value="BETA-KETOACYL-[ACYL-CARRIER-PROTEIN] SYNTHASE III"/>
    <property type="match status" value="1"/>
</dbReference>
<gene>
    <name evidence="6" type="ORF">E1283_25490</name>
</gene>
<dbReference type="EMBL" id="SMKI01000326">
    <property type="protein sequence ID" value="TDC69832.1"/>
    <property type="molecule type" value="Genomic_DNA"/>
</dbReference>
<evidence type="ECO:0000256" key="1">
    <source>
        <dbReference type="ARBA" id="ARBA00022490"/>
    </source>
</evidence>
<keyword evidence="3" id="KW-0012">Acyltransferase</keyword>
<dbReference type="Gene3D" id="3.40.47.10">
    <property type="match status" value="1"/>
</dbReference>
<protein>
    <submittedName>
        <fullName evidence="6">Ketoacyl-ACP synthase III</fullName>
    </submittedName>
</protein>
<dbReference type="NCBIfam" id="NF006829">
    <property type="entry name" value="PRK09352.1"/>
    <property type="match status" value="1"/>
</dbReference>
<evidence type="ECO:0000313" key="7">
    <source>
        <dbReference type="Proteomes" id="UP000295345"/>
    </source>
</evidence>
<dbReference type="InterPro" id="IPR013751">
    <property type="entry name" value="ACP_syn_III_N"/>
</dbReference>
<dbReference type="PANTHER" id="PTHR34069">
    <property type="entry name" value="3-OXOACYL-[ACYL-CARRIER-PROTEIN] SYNTHASE 3"/>
    <property type="match status" value="1"/>
</dbReference>
<dbReference type="Proteomes" id="UP000295345">
    <property type="component" value="Unassembled WGS sequence"/>
</dbReference>
<keyword evidence="1" id="KW-0963">Cytoplasm</keyword>